<dbReference type="InterPro" id="IPR043380">
    <property type="entry name" value="Gcl-like"/>
</dbReference>
<reference evidence="4" key="1">
    <citation type="submission" date="2014-03" db="EMBL/GenBank/DDBJ databases">
        <authorList>
            <person name="Aksoy S."/>
            <person name="Warren W."/>
            <person name="Wilson R.K."/>
        </authorList>
    </citation>
    <scope>NUCLEOTIDE SEQUENCE [LARGE SCALE GENOMIC DNA]</scope>
    <source>
        <strain evidence="4">IAEA</strain>
    </source>
</reference>
<dbReference type="PANTHER" id="PTHR23231:SF17">
    <property type="entry name" value="BTB DOMAIN-CONTAINING PROTEIN"/>
    <property type="match status" value="1"/>
</dbReference>
<evidence type="ECO:0000259" key="2">
    <source>
        <dbReference type="PROSITE" id="PS50181"/>
    </source>
</evidence>
<proteinExistence type="predicted"/>
<sequence length="1508" mass="172476">MGQVIIKLKRPLNLCSDSVVNTLNSRRKRKATADANNFHEEQNSYGLKTPKIRKLLSTTQYIYQELYKEQKNSDVAIMALNKQESHQDFVPIQILDENITLEALDAVFGSLYLGEIEIDDKSVISIVAAATFFHLDNIINKCTELMADTISADTVISYYDAACQYNCPIIIKSTFKWLEINLLSVYAKYRNILKYISIDLMTALISGADLYVIESEFSLYTMLRAWLYLRLHPKCDLEEFQGQKEYQQQQAQRPSLEMAGAFTGNEHSSHAIQSFFLKRKETSSFLLTLEGQQYLKPFRALRTQYLITSYLGLKSILNDNIIPKDWIHNHVVTHWSSILKVNNLPEEGSQNLSPHKFNENSARAGPLVLGPECQKWSCASIRSNLDLVLVCNSHVLKIRRHFASERKHLQYLQPESQFMIRASITSINSQRQPMFTQKSKDVMDARINEKTTASVLPNEMWLQVLSNLSHGDSLQAKLVCKRWCQLVDELRLKRKSKLIINGENLKHLYDLTEHQDLKYASVEIDDRANNTTNSSAVDSGLLINIFKCLGSNVVELKLYNLSILSALKNLLPNLKELNLSQCCSYQGAPMDLTTFSNLKSLSMPMNGDKQQSELLPSLTKVTGIRLEKLCITIEGNIDECLNVLAAQATSLRWLELSLSSRNVDLRWRHHLQETFSKFTQLEVLNLRHVYDSDSVKLILGTLSTQNRLKTLVVGVFYNYLELILRKWSDSLECLDFVFFNVTPHRARKLKLMSNRLRSLRLNAFGLGDLDLIYIITPKVNEKLTALELSFSRLEGNLFSTFIQRVPNLKTLNLKEHGASITDVEMVSIFRHLRHLRHLFLQPCISTTDIKHLCSKPNISNLTELETLQSCFCPMKVLEIINSNIEFKALTKLEIFGCKRTRKLSFSQFVKLSEHLPALEKLSIFNLDCSSPVEEMRACFSRLRELKNMDGGNVSEQIVPGTPNSNYDSFLKKPRAGGKDVAKTFPDRQTDNNINATALPNEMWLKIFTNLSYGDLLQVHLVCKHWRQLSRAELKRKGKLVITSENLEDICNLVEDENLKYESVEVRDEIDDKLVEFSNAQHALLLRVFNYLGKDIIRVKLFKLSTLLLLNNLLPKLRDMDLSSLRYDRGVWGDLNKFSNLKSLLMPYNKLSACQLSWTIVVSNQLSLAHLEKLDIGVSDSVAYSLDMIVTCASSLHWLKLRLGTHAYLALKSKLIETFQKLTRLKVLDIGCTATEAKRTILENIPKESHLRTIMLGSDGVDDDLLDLIGRKWATSLKCLHLKSNKITRNTVKQLNFLSGNLRSLQLSWNCPPPGDLLPSIVPKVNKKLTEIEFFGTYLCGNSFCAVVERLPNLKKLGLNFNFAWGTTIDYNLHLKRMCEEMCCVFQHLTRLRHLAVILPCNQNNINYFCSQPNISNLKRLKTLKSCLLPIKTLQILNVKCTFKELIKLQLNSCQKNEKLSVLELVDISKYFPALEELRIVNFDCDGNAIQEARNSFPRLRRLQIVKVN</sequence>
<dbReference type="InterPro" id="IPR000210">
    <property type="entry name" value="BTB/POZ_dom"/>
</dbReference>
<dbReference type="InterPro" id="IPR011333">
    <property type="entry name" value="SKP1/BTB/POZ_sf"/>
</dbReference>
<dbReference type="EnsemblMetazoa" id="GPAI015746-RA">
    <property type="protein sequence ID" value="GPAI015746-PA"/>
    <property type="gene ID" value="GPAI015746"/>
</dbReference>
<dbReference type="Proteomes" id="UP000092445">
    <property type="component" value="Unassembled WGS sequence"/>
</dbReference>
<evidence type="ECO:0000313" key="4">
    <source>
        <dbReference type="Proteomes" id="UP000092445"/>
    </source>
</evidence>
<dbReference type="InterPro" id="IPR036047">
    <property type="entry name" value="F-box-like_dom_sf"/>
</dbReference>
<dbReference type="InterPro" id="IPR001810">
    <property type="entry name" value="F-box_dom"/>
</dbReference>
<dbReference type="Pfam" id="PF00646">
    <property type="entry name" value="F-box"/>
    <property type="match status" value="1"/>
</dbReference>
<keyword evidence="1" id="KW-0217">Developmental protein</keyword>
<dbReference type="SUPFAM" id="SSF52047">
    <property type="entry name" value="RNI-like"/>
    <property type="match status" value="3"/>
</dbReference>
<dbReference type="VEuPathDB" id="VectorBase:GPAI015746"/>
<evidence type="ECO:0000313" key="3">
    <source>
        <dbReference type="EnsemblMetazoa" id="GPAI015746-PA"/>
    </source>
</evidence>
<name>A0A1A9ZIL1_GLOPL</name>
<dbReference type="PANTHER" id="PTHR23231">
    <property type="entry name" value="GERM CELL-LESS PROTEIN"/>
    <property type="match status" value="1"/>
</dbReference>
<evidence type="ECO:0000256" key="1">
    <source>
        <dbReference type="ARBA" id="ARBA00022473"/>
    </source>
</evidence>
<feature type="domain" description="F-box" evidence="2">
    <location>
        <begin position="992"/>
        <end position="1028"/>
    </location>
</feature>
<dbReference type="InterPro" id="IPR032675">
    <property type="entry name" value="LRR_dom_sf"/>
</dbReference>
<dbReference type="SUPFAM" id="SSF81383">
    <property type="entry name" value="F-box domain"/>
    <property type="match status" value="2"/>
</dbReference>
<dbReference type="Pfam" id="PF12937">
    <property type="entry name" value="F-box-like"/>
    <property type="match status" value="1"/>
</dbReference>
<protein>
    <recommendedName>
        <fullName evidence="2">F-box domain-containing protein</fullName>
    </recommendedName>
</protein>
<dbReference type="Gene3D" id="1.20.1280.50">
    <property type="match status" value="2"/>
</dbReference>
<organism evidence="3 4">
    <name type="scientific">Glossina pallidipes</name>
    <name type="common">Tsetse fly</name>
    <dbReference type="NCBI Taxonomy" id="7398"/>
    <lineage>
        <taxon>Eukaryota</taxon>
        <taxon>Metazoa</taxon>
        <taxon>Ecdysozoa</taxon>
        <taxon>Arthropoda</taxon>
        <taxon>Hexapoda</taxon>
        <taxon>Insecta</taxon>
        <taxon>Pterygota</taxon>
        <taxon>Neoptera</taxon>
        <taxon>Endopterygota</taxon>
        <taxon>Diptera</taxon>
        <taxon>Brachycera</taxon>
        <taxon>Muscomorpha</taxon>
        <taxon>Hippoboscoidea</taxon>
        <taxon>Glossinidae</taxon>
        <taxon>Glossina</taxon>
    </lineage>
</organism>
<dbReference type="SMART" id="SM00256">
    <property type="entry name" value="FBOX"/>
    <property type="match status" value="2"/>
</dbReference>
<keyword evidence="4" id="KW-1185">Reference proteome</keyword>
<dbReference type="Pfam" id="PF00651">
    <property type="entry name" value="BTB"/>
    <property type="match status" value="1"/>
</dbReference>
<reference evidence="3" key="2">
    <citation type="submission" date="2020-05" db="UniProtKB">
        <authorList>
            <consortium name="EnsemblMetazoa"/>
        </authorList>
    </citation>
    <scope>IDENTIFICATION</scope>
    <source>
        <strain evidence="3">IAEA</strain>
    </source>
</reference>
<dbReference type="SUPFAM" id="SSF54695">
    <property type="entry name" value="POZ domain"/>
    <property type="match status" value="1"/>
</dbReference>
<dbReference type="GO" id="GO:0007281">
    <property type="term" value="P:germ cell development"/>
    <property type="evidence" value="ECO:0007669"/>
    <property type="project" value="InterPro"/>
</dbReference>
<dbReference type="PROSITE" id="PS50181">
    <property type="entry name" value="FBOX"/>
    <property type="match status" value="2"/>
</dbReference>
<accession>A0A1A9ZIL1</accession>
<feature type="domain" description="F-box" evidence="2">
    <location>
        <begin position="450"/>
        <end position="496"/>
    </location>
</feature>
<dbReference type="Gene3D" id="3.30.710.10">
    <property type="entry name" value="Potassium Channel Kv1.1, Chain A"/>
    <property type="match status" value="1"/>
</dbReference>
<dbReference type="Gene3D" id="3.80.10.10">
    <property type="entry name" value="Ribonuclease Inhibitor"/>
    <property type="match status" value="2"/>
</dbReference>